<dbReference type="NCBIfam" id="TIGR01203">
    <property type="entry name" value="HGPRTase"/>
    <property type="match status" value="1"/>
</dbReference>
<dbReference type="Proteomes" id="UP000310263">
    <property type="component" value="Unassembled WGS sequence"/>
</dbReference>
<dbReference type="InterPro" id="IPR000836">
    <property type="entry name" value="PRTase_dom"/>
</dbReference>
<comment type="similarity">
    <text evidence="5 15">Belongs to the purine/pyrimidine phosphoribosyltransferase family.</text>
</comment>
<comment type="cofactor">
    <cofactor evidence="1 15">
        <name>Mg(2+)</name>
        <dbReference type="ChEBI" id="CHEBI:18420"/>
    </cofactor>
</comment>
<name>A0A4S2F6P6_9ACTN</name>
<dbReference type="UniPathway" id="UPA00591">
    <property type="reaction ID" value="UER00648"/>
</dbReference>
<dbReference type="GO" id="GO:0032264">
    <property type="term" value="P:IMP salvage"/>
    <property type="evidence" value="ECO:0007669"/>
    <property type="project" value="UniProtKB-UniPathway"/>
</dbReference>
<dbReference type="OrthoDB" id="9802824at2"/>
<dbReference type="GO" id="GO:0005829">
    <property type="term" value="C:cytosol"/>
    <property type="evidence" value="ECO:0007669"/>
    <property type="project" value="TreeGrafter"/>
</dbReference>
<evidence type="ECO:0000256" key="2">
    <source>
        <dbReference type="ARBA" id="ARBA00004496"/>
    </source>
</evidence>
<evidence type="ECO:0000313" key="17">
    <source>
        <dbReference type="EMBL" id="TGY62991.1"/>
    </source>
</evidence>
<keyword evidence="9 15" id="KW-0479">Metal-binding</keyword>
<comment type="subcellular location">
    <subcellularLocation>
        <location evidence="2 15">Cytoplasm</location>
    </subcellularLocation>
</comment>
<dbReference type="EC" id="2.4.2.8" evidence="15"/>
<dbReference type="Gene3D" id="3.40.50.2020">
    <property type="match status" value="1"/>
</dbReference>
<proteinExistence type="inferred from homology"/>
<dbReference type="CDD" id="cd06223">
    <property type="entry name" value="PRTases_typeI"/>
    <property type="match status" value="1"/>
</dbReference>
<keyword evidence="10 15" id="KW-0660">Purine salvage</keyword>
<evidence type="ECO:0000256" key="6">
    <source>
        <dbReference type="ARBA" id="ARBA00022490"/>
    </source>
</evidence>
<comment type="caution">
    <text evidence="17">The sequence shown here is derived from an EMBL/GenBank/DDBJ whole genome shotgun (WGS) entry which is preliminary data.</text>
</comment>
<dbReference type="InterPro" id="IPR029057">
    <property type="entry name" value="PRTase-like"/>
</dbReference>
<dbReference type="AlphaFoldDB" id="A0A4S2F6P6"/>
<dbReference type="GO" id="GO:0000166">
    <property type="term" value="F:nucleotide binding"/>
    <property type="evidence" value="ECO:0007669"/>
    <property type="project" value="UniProtKB-KW"/>
</dbReference>
<evidence type="ECO:0000256" key="15">
    <source>
        <dbReference type="RuleBase" id="RU364099"/>
    </source>
</evidence>
<evidence type="ECO:0000256" key="9">
    <source>
        <dbReference type="ARBA" id="ARBA00022723"/>
    </source>
</evidence>
<accession>A0A4S2F6P6</accession>
<comment type="catalytic activity">
    <reaction evidence="14">
        <text>IMP + diphosphate = hypoxanthine + 5-phospho-alpha-D-ribose 1-diphosphate</text>
        <dbReference type="Rhea" id="RHEA:17973"/>
        <dbReference type="ChEBI" id="CHEBI:17368"/>
        <dbReference type="ChEBI" id="CHEBI:33019"/>
        <dbReference type="ChEBI" id="CHEBI:58017"/>
        <dbReference type="ChEBI" id="CHEBI:58053"/>
        <dbReference type="EC" id="2.4.2.8"/>
    </reaction>
    <physiologicalReaction direction="right-to-left" evidence="14">
        <dbReference type="Rhea" id="RHEA:17975"/>
    </physiologicalReaction>
</comment>
<dbReference type="FunFam" id="3.40.50.2020:FF:000006">
    <property type="entry name" value="Hypoxanthine phosphoribosyltransferase"/>
    <property type="match status" value="1"/>
</dbReference>
<dbReference type="GO" id="GO:0032263">
    <property type="term" value="P:GMP salvage"/>
    <property type="evidence" value="ECO:0007669"/>
    <property type="project" value="TreeGrafter"/>
</dbReference>
<keyword evidence="6 15" id="KW-0963">Cytoplasm</keyword>
<feature type="domain" description="Phosphoribosyltransferase" evidence="16">
    <location>
        <begin position="19"/>
        <end position="168"/>
    </location>
</feature>
<dbReference type="InterPro" id="IPR005904">
    <property type="entry name" value="Hxn_phspho_trans"/>
</dbReference>
<dbReference type="InterPro" id="IPR050408">
    <property type="entry name" value="HGPRT"/>
</dbReference>
<evidence type="ECO:0000256" key="1">
    <source>
        <dbReference type="ARBA" id="ARBA00001946"/>
    </source>
</evidence>
<dbReference type="GO" id="GO:0004422">
    <property type="term" value="F:hypoxanthine phosphoribosyltransferase activity"/>
    <property type="evidence" value="ECO:0007669"/>
    <property type="project" value="InterPro"/>
</dbReference>
<dbReference type="GO" id="GO:0052657">
    <property type="term" value="F:guanine phosphoribosyltransferase activity"/>
    <property type="evidence" value="ECO:0007669"/>
    <property type="project" value="UniProtKB-ARBA"/>
</dbReference>
<evidence type="ECO:0000256" key="4">
    <source>
        <dbReference type="ARBA" id="ARBA00004676"/>
    </source>
</evidence>
<dbReference type="GO" id="GO:0006178">
    <property type="term" value="P:guanine salvage"/>
    <property type="evidence" value="ECO:0007669"/>
    <property type="project" value="TreeGrafter"/>
</dbReference>
<comment type="pathway">
    <text evidence="4">Purine metabolism; GMP biosynthesis via salvage pathway; GMP from guanine: step 1/1.</text>
</comment>
<sequence length="187" mass="20664">MSDKAGCELHSDIERVVFAQEEIAAIVQTMGAQITEDYKDRNPLLICVLKGAVVVMADLMRAIDTPISIDFMAVSSYGDGATSSGVVRIVKDLDTRIEGRDVIIVEDILDSGLTLSYLIDMLKSRSPRSIEVAAFLVKDLPDRDCPVIPKYVGSHVPNEFIVGYGLDYAERYRNLPYIGILKPECYS</sequence>
<dbReference type="Pfam" id="PF00156">
    <property type="entry name" value="Pribosyltran"/>
    <property type="match status" value="1"/>
</dbReference>
<reference evidence="17 18" key="1">
    <citation type="submission" date="2019-04" db="EMBL/GenBank/DDBJ databases">
        <title>Microbes associate with the intestines of laboratory mice.</title>
        <authorList>
            <person name="Navarre W."/>
            <person name="Wong E."/>
            <person name="Huang K."/>
            <person name="Tropini C."/>
            <person name="Ng K."/>
            <person name="Yu B."/>
        </authorList>
    </citation>
    <scope>NUCLEOTIDE SEQUENCE [LARGE SCALE GENOMIC DNA]</scope>
    <source>
        <strain evidence="17 18">NM07_P-09</strain>
    </source>
</reference>
<dbReference type="PANTHER" id="PTHR43340:SF1">
    <property type="entry name" value="HYPOXANTHINE PHOSPHORIBOSYLTRANSFERASE"/>
    <property type="match status" value="1"/>
</dbReference>
<evidence type="ECO:0000256" key="8">
    <source>
        <dbReference type="ARBA" id="ARBA00022679"/>
    </source>
</evidence>
<gene>
    <name evidence="17" type="primary">hpt</name>
    <name evidence="17" type="ORF">E5334_00250</name>
</gene>
<dbReference type="RefSeq" id="WP_136011618.1">
    <property type="nucleotide sequence ID" value="NZ_SRYE01000001.1"/>
</dbReference>
<evidence type="ECO:0000256" key="12">
    <source>
        <dbReference type="ARBA" id="ARBA00022842"/>
    </source>
</evidence>
<dbReference type="GO" id="GO:0046100">
    <property type="term" value="P:hypoxanthine metabolic process"/>
    <property type="evidence" value="ECO:0007669"/>
    <property type="project" value="TreeGrafter"/>
</dbReference>
<evidence type="ECO:0000256" key="11">
    <source>
        <dbReference type="ARBA" id="ARBA00022741"/>
    </source>
</evidence>
<evidence type="ECO:0000256" key="5">
    <source>
        <dbReference type="ARBA" id="ARBA00008391"/>
    </source>
</evidence>
<comment type="pathway">
    <text evidence="3 15">Purine metabolism; IMP biosynthesis via salvage pathway; IMP from hypoxanthine: step 1/1.</text>
</comment>
<keyword evidence="7 15" id="KW-0328">Glycosyltransferase</keyword>
<evidence type="ECO:0000256" key="7">
    <source>
        <dbReference type="ARBA" id="ARBA00022676"/>
    </source>
</evidence>
<protein>
    <recommendedName>
        <fullName evidence="15">Hypoxanthine phosphoribosyltransferase</fullName>
        <ecNumber evidence="15">2.4.2.8</ecNumber>
    </recommendedName>
</protein>
<dbReference type="GO" id="GO:0000287">
    <property type="term" value="F:magnesium ion binding"/>
    <property type="evidence" value="ECO:0007669"/>
    <property type="project" value="TreeGrafter"/>
</dbReference>
<organism evidence="17 18">
    <name type="scientific">Muricaecibacterium torontonense</name>
    <dbReference type="NCBI Taxonomy" id="3032871"/>
    <lineage>
        <taxon>Bacteria</taxon>
        <taxon>Bacillati</taxon>
        <taxon>Actinomycetota</taxon>
        <taxon>Coriobacteriia</taxon>
        <taxon>Coriobacteriales</taxon>
        <taxon>Atopobiaceae</taxon>
        <taxon>Muricaecibacterium</taxon>
    </lineage>
</organism>
<keyword evidence="18" id="KW-1185">Reference proteome</keyword>
<evidence type="ECO:0000259" key="16">
    <source>
        <dbReference type="Pfam" id="PF00156"/>
    </source>
</evidence>
<keyword evidence="12 15" id="KW-0460">Magnesium</keyword>
<keyword evidence="11 15" id="KW-0547">Nucleotide-binding</keyword>
<dbReference type="SUPFAM" id="SSF53271">
    <property type="entry name" value="PRTase-like"/>
    <property type="match status" value="1"/>
</dbReference>
<evidence type="ECO:0000313" key="18">
    <source>
        <dbReference type="Proteomes" id="UP000310263"/>
    </source>
</evidence>
<comment type="catalytic activity">
    <reaction evidence="13">
        <text>GMP + diphosphate = guanine + 5-phospho-alpha-D-ribose 1-diphosphate</text>
        <dbReference type="Rhea" id="RHEA:25424"/>
        <dbReference type="ChEBI" id="CHEBI:16235"/>
        <dbReference type="ChEBI" id="CHEBI:33019"/>
        <dbReference type="ChEBI" id="CHEBI:58017"/>
        <dbReference type="ChEBI" id="CHEBI:58115"/>
        <dbReference type="EC" id="2.4.2.8"/>
    </reaction>
    <physiologicalReaction direction="right-to-left" evidence="13">
        <dbReference type="Rhea" id="RHEA:25426"/>
    </physiologicalReaction>
</comment>
<evidence type="ECO:0000256" key="14">
    <source>
        <dbReference type="ARBA" id="ARBA00049402"/>
    </source>
</evidence>
<dbReference type="PANTHER" id="PTHR43340">
    <property type="entry name" value="HYPOXANTHINE-GUANINE PHOSPHORIBOSYLTRANSFERASE"/>
    <property type="match status" value="1"/>
</dbReference>
<evidence type="ECO:0000256" key="3">
    <source>
        <dbReference type="ARBA" id="ARBA00004669"/>
    </source>
</evidence>
<evidence type="ECO:0000256" key="13">
    <source>
        <dbReference type="ARBA" id="ARBA00048811"/>
    </source>
</evidence>
<dbReference type="EMBL" id="SRYE01000001">
    <property type="protein sequence ID" value="TGY62991.1"/>
    <property type="molecule type" value="Genomic_DNA"/>
</dbReference>
<dbReference type="GO" id="GO:0006166">
    <property type="term" value="P:purine ribonucleoside salvage"/>
    <property type="evidence" value="ECO:0007669"/>
    <property type="project" value="UniProtKB-KW"/>
</dbReference>
<keyword evidence="8 15" id="KW-0808">Transferase</keyword>
<evidence type="ECO:0000256" key="10">
    <source>
        <dbReference type="ARBA" id="ARBA00022726"/>
    </source>
</evidence>